<evidence type="ECO:0000313" key="2">
    <source>
        <dbReference type="EMBL" id="KAF4679269.1"/>
    </source>
</evidence>
<dbReference type="EMBL" id="JABANP010000760">
    <property type="protein sequence ID" value="KAF4679269.1"/>
    <property type="molecule type" value="Genomic_DNA"/>
</dbReference>
<keyword evidence="6" id="KW-1185">Reference proteome</keyword>
<dbReference type="Proteomes" id="UP000541610">
    <property type="component" value="Unassembled WGS sequence"/>
</dbReference>
<reference evidence="5 6" key="1">
    <citation type="submission" date="2020-04" db="EMBL/GenBank/DDBJ databases">
        <title>Perkinsus olseni comparative genomics.</title>
        <authorList>
            <person name="Bogema D.R."/>
        </authorList>
    </citation>
    <scope>NUCLEOTIDE SEQUENCE [LARGE SCALE GENOMIC DNA]</scope>
    <source>
        <strain evidence="2">00978-12</strain>
        <strain evidence="4 6">ATCC PRA-207</strain>
    </source>
</reference>
<evidence type="ECO:0000256" key="1">
    <source>
        <dbReference type="SAM" id="MobiDB-lite"/>
    </source>
</evidence>
<name>A0A7J6RYB2_PEROL</name>
<evidence type="ECO:0000313" key="5">
    <source>
        <dbReference type="Proteomes" id="UP000541610"/>
    </source>
</evidence>
<protein>
    <submittedName>
        <fullName evidence="4">Uncharacterized protein</fullName>
    </submittedName>
</protein>
<evidence type="ECO:0000313" key="4">
    <source>
        <dbReference type="EMBL" id="KAF4725336.1"/>
    </source>
</evidence>
<evidence type="ECO:0000313" key="3">
    <source>
        <dbReference type="EMBL" id="KAF4679506.1"/>
    </source>
</evidence>
<dbReference type="AlphaFoldDB" id="A0A7J6RYB2"/>
<feature type="compositionally biased region" description="Basic and acidic residues" evidence="1">
    <location>
        <begin position="15"/>
        <end position="33"/>
    </location>
</feature>
<proteinExistence type="predicted"/>
<sequence length="96" mass="10815">MTTRSKRRSRMNQRFAEERAQDRAELDDLRQRCEAAQGDSSATVDVAKQQVSSRKVNRDTADTEKQIADLTTRSQGLLATTEALKEELAAQKVTFV</sequence>
<dbReference type="Proteomes" id="UP000553632">
    <property type="component" value="Unassembled WGS sequence"/>
</dbReference>
<gene>
    <name evidence="3" type="ORF">FOZ60_014967</name>
    <name evidence="2" type="ORF">FOZ60_015304</name>
    <name evidence="4" type="ORF">FOZ63_013993</name>
</gene>
<accession>A0A7J6RYB2</accession>
<evidence type="ECO:0000313" key="6">
    <source>
        <dbReference type="Proteomes" id="UP000553632"/>
    </source>
</evidence>
<dbReference type="EMBL" id="JABANO010022335">
    <property type="protein sequence ID" value="KAF4725336.1"/>
    <property type="molecule type" value="Genomic_DNA"/>
</dbReference>
<dbReference type="EMBL" id="JABANP010000726">
    <property type="protein sequence ID" value="KAF4679506.1"/>
    <property type="molecule type" value="Genomic_DNA"/>
</dbReference>
<organism evidence="4 6">
    <name type="scientific">Perkinsus olseni</name>
    <name type="common">Perkinsus atlanticus</name>
    <dbReference type="NCBI Taxonomy" id="32597"/>
    <lineage>
        <taxon>Eukaryota</taxon>
        <taxon>Sar</taxon>
        <taxon>Alveolata</taxon>
        <taxon>Perkinsozoa</taxon>
        <taxon>Perkinsea</taxon>
        <taxon>Perkinsida</taxon>
        <taxon>Perkinsidae</taxon>
        <taxon>Perkinsus</taxon>
    </lineage>
</organism>
<feature type="region of interest" description="Disordered" evidence="1">
    <location>
        <begin position="1"/>
        <end position="62"/>
    </location>
</feature>
<feature type="compositionally biased region" description="Polar residues" evidence="1">
    <location>
        <begin position="38"/>
        <end position="54"/>
    </location>
</feature>
<comment type="caution">
    <text evidence="4">The sequence shown here is derived from an EMBL/GenBank/DDBJ whole genome shotgun (WGS) entry which is preliminary data.</text>
</comment>
<feature type="compositionally biased region" description="Basic residues" evidence="1">
    <location>
        <begin position="1"/>
        <end position="11"/>
    </location>
</feature>